<feature type="domain" description="AAR2 N-terminal" evidence="3">
    <location>
        <begin position="12"/>
        <end position="149"/>
    </location>
</feature>
<dbReference type="InterPro" id="IPR033647">
    <property type="entry name" value="Aar2_N"/>
</dbReference>
<proteinExistence type="inferred from homology"/>
<accession>A0A9W8H693</accession>
<feature type="domain" description="AAR2 C-terminal" evidence="2">
    <location>
        <begin position="194"/>
        <end position="356"/>
    </location>
</feature>
<evidence type="ECO:0008006" key="6">
    <source>
        <dbReference type="Google" id="ProtNLM"/>
    </source>
</evidence>
<evidence type="ECO:0000259" key="3">
    <source>
        <dbReference type="Pfam" id="PF20981"/>
    </source>
</evidence>
<dbReference type="InterPro" id="IPR038514">
    <property type="entry name" value="AAR2_C_sf"/>
</dbReference>
<name>A0A9W8H693_9FUNG</name>
<dbReference type="Pfam" id="PF20981">
    <property type="entry name" value="AAR2_1st"/>
    <property type="match status" value="1"/>
</dbReference>
<dbReference type="EMBL" id="JANBUM010000294">
    <property type="protein sequence ID" value="KAJ2779517.1"/>
    <property type="molecule type" value="Genomic_DNA"/>
</dbReference>
<sequence>MDQNSARQMFENGAFLVVLDAPTGIEFGIDLDTWETGPLFKGLKMIPPGIHYIHYSVVNNDKQAGIQSGFLHSFVSKEVVVRRWCAETEQLYPSDHVSAEDVERIRMGIRDLDKGLGAYPLGSGPNDSYARWQKLTGYITPAMLAQLLPPNGEFSSATGSVYEDEEMEEAQKALHHATAEPPAALLDTTDRFNFTHSDIRRSFPANAPPEDIRKYSRDKSWLLKTLLSSRWHDNPQDLLGELQLAFVIIFVGQNFSGLEHWKFLMHLTLCCAEALEDRVLVSRLFVPLVRVLCVQLAECPQEFAASVLEQDNFIAVVLETLVLNVYECSADEMRTIMEKEIGGLRKLLEERFSWTLATGRQLQADADAEDGEYAPQVIHLD</sequence>
<comment type="similarity">
    <text evidence="1">Belongs to the AAR2 family.</text>
</comment>
<gene>
    <name evidence="4" type="ORF">GGI15_003845</name>
</gene>
<dbReference type="Gene3D" id="2.60.34.20">
    <property type="match status" value="1"/>
</dbReference>
<dbReference type="InterPro" id="IPR038516">
    <property type="entry name" value="AAR2_N_sf"/>
</dbReference>
<comment type="caution">
    <text evidence="4">The sequence shown here is derived from an EMBL/GenBank/DDBJ whole genome shotgun (WGS) entry which is preliminary data.</text>
</comment>
<dbReference type="PANTHER" id="PTHR12689">
    <property type="entry name" value="A1 CISTRON SPLICING FACTOR AAR2-RELATED"/>
    <property type="match status" value="1"/>
</dbReference>
<dbReference type="AlphaFoldDB" id="A0A9W8H693"/>
<dbReference type="Gene3D" id="1.25.40.550">
    <property type="entry name" value="Aar2, C-terminal domain-like"/>
    <property type="match status" value="1"/>
</dbReference>
<dbReference type="PANTHER" id="PTHR12689:SF4">
    <property type="entry name" value="PROTEIN AAR2 HOMOLOG"/>
    <property type="match status" value="1"/>
</dbReference>
<evidence type="ECO:0000256" key="1">
    <source>
        <dbReference type="ARBA" id="ARBA00006281"/>
    </source>
</evidence>
<evidence type="ECO:0000259" key="2">
    <source>
        <dbReference type="Pfam" id="PF05282"/>
    </source>
</evidence>
<dbReference type="FunFam" id="2.60.34.20:FF:000001">
    <property type="entry name" value="protein AAR2 homolog"/>
    <property type="match status" value="1"/>
</dbReference>
<dbReference type="InterPro" id="IPR033648">
    <property type="entry name" value="AAR2_C"/>
</dbReference>
<dbReference type="Pfam" id="PF05282">
    <property type="entry name" value="AAR2"/>
    <property type="match status" value="1"/>
</dbReference>
<organism evidence="4 5">
    <name type="scientific">Coemansia interrupta</name>
    <dbReference type="NCBI Taxonomy" id="1126814"/>
    <lineage>
        <taxon>Eukaryota</taxon>
        <taxon>Fungi</taxon>
        <taxon>Fungi incertae sedis</taxon>
        <taxon>Zoopagomycota</taxon>
        <taxon>Kickxellomycotina</taxon>
        <taxon>Kickxellomycetes</taxon>
        <taxon>Kickxellales</taxon>
        <taxon>Kickxellaceae</taxon>
        <taxon>Coemansia</taxon>
    </lineage>
</organism>
<protein>
    <recommendedName>
        <fullName evidence="6">Protein AAR2 homolog</fullName>
    </recommendedName>
</protein>
<reference evidence="4" key="1">
    <citation type="submission" date="2022-07" db="EMBL/GenBank/DDBJ databases">
        <title>Phylogenomic reconstructions and comparative analyses of Kickxellomycotina fungi.</title>
        <authorList>
            <person name="Reynolds N.K."/>
            <person name="Stajich J.E."/>
            <person name="Barry K."/>
            <person name="Grigoriev I.V."/>
            <person name="Crous P."/>
            <person name="Smith M.E."/>
        </authorList>
    </citation>
    <scope>NUCLEOTIDE SEQUENCE</scope>
    <source>
        <strain evidence="4">BCRC 34489</strain>
    </source>
</reference>
<dbReference type="CDD" id="cd13778">
    <property type="entry name" value="Aar2_C"/>
    <property type="match status" value="1"/>
</dbReference>
<dbReference type="OrthoDB" id="201752at2759"/>
<evidence type="ECO:0000313" key="4">
    <source>
        <dbReference type="EMBL" id="KAJ2779517.1"/>
    </source>
</evidence>
<dbReference type="GO" id="GO:0000244">
    <property type="term" value="P:spliceosomal tri-snRNP complex assembly"/>
    <property type="evidence" value="ECO:0007669"/>
    <property type="project" value="TreeGrafter"/>
</dbReference>
<dbReference type="InterPro" id="IPR007946">
    <property type="entry name" value="AAR2"/>
</dbReference>
<keyword evidence="5" id="KW-1185">Reference proteome</keyword>
<dbReference type="CDD" id="cd13777">
    <property type="entry name" value="Aar2_N"/>
    <property type="match status" value="1"/>
</dbReference>
<dbReference type="Proteomes" id="UP001140172">
    <property type="component" value="Unassembled WGS sequence"/>
</dbReference>
<evidence type="ECO:0000313" key="5">
    <source>
        <dbReference type="Proteomes" id="UP001140172"/>
    </source>
</evidence>